<evidence type="ECO:0000256" key="1">
    <source>
        <dbReference type="ARBA" id="ARBA00001933"/>
    </source>
</evidence>
<protein>
    <recommendedName>
        <fullName evidence="7">Aminotransferase class I/classII large domain-containing protein</fullName>
    </recommendedName>
</protein>
<dbReference type="InterPro" id="IPR015422">
    <property type="entry name" value="PyrdxlP-dep_Trfase_small"/>
</dbReference>
<dbReference type="EMBL" id="NEVH01002546">
    <property type="protein sequence ID" value="PNF42219.1"/>
    <property type="molecule type" value="Genomic_DNA"/>
</dbReference>
<dbReference type="InterPro" id="IPR015421">
    <property type="entry name" value="PyrdxlP-dep_Trfase_major"/>
</dbReference>
<dbReference type="InterPro" id="IPR004839">
    <property type="entry name" value="Aminotransferase_I/II_large"/>
</dbReference>
<keyword evidence="5" id="KW-0012">Acyltransferase</keyword>
<dbReference type="PANTHER" id="PTHR13693:SF102">
    <property type="entry name" value="2-AMINO-3-KETOBUTYRATE COENZYME A LIGASE, MITOCHONDRIAL"/>
    <property type="match status" value="1"/>
</dbReference>
<gene>
    <name evidence="8" type="ORF">B7P43_G06474</name>
</gene>
<dbReference type="InterPro" id="IPR001917">
    <property type="entry name" value="Aminotrans_II_pyridoxalP_BS"/>
</dbReference>
<sequence length="195" mass="21473">MSDLEQRLREEKNARLKLIVTDGVFSMDGDIAPLDKICELGDKYNALVFVDEAHATGFFGKTGRGTEEYHNIIGKVDIINSTLGKAMGGASGGYTTGPKELIDLLRQRGRPYLFSNSLPPPVVAAGIKAFDIVLNSNNLAERLRHNTKRFRDAMTKAGFTIGGSDHPICPVMLYEERLASVFADEMLGELQPHLY</sequence>
<name>A0A2J7RN24_9NEOP</name>
<evidence type="ECO:0000256" key="3">
    <source>
        <dbReference type="ARBA" id="ARBA00022679"/>
    </source>
</evidence>
<keyword evidence="3" id="KW-0808">Transferase</keyword>
<keyword evidence="9" id="KW-1185">Reference proteome</keyword>
<dbReference type="GO" id="GO:0005739">
    <property type="term" value="C:mitochondrion"/>
    <property type="evidence" value="ECO:0007669"/>
    <property type="project" value="TreeGrafter"/>
</dbReference>
<dbReference type="InterPro" id="IPR015424">
    <property type="entry name" value="PyrdxlP-dep_Trfase"/>
</dbReference>
<dbReference type="PROSITE" id="PS00599">
    <property type="entry name" value="AA_TRANSFER_CLASS_2"/>
    <property type="match status" value="1"/>
</dbReference>
<comment type="similarity">
    <text evidence="2 6">Belongs to the class-II pyridoxal-phosphate-dependent aminotransferase family.</text>
</comment>
<comment type="caution">
    <text evidence="8">The sequence shown here is derived from an EMBL/GenBank/DDBJ whole genome shotgun (WGS) entry which is preliminary data.</text>
</comment>
<dbReference type="OrthoDB" id="10263824at2759"/>
<comment type="cofactor">
    <cofactor evidence="1 6">
        <name>pyridoxal 5'-phosphate</name>
        <dbReference type="ChEBI" id="CHEBI:597326"/>
    </cofactor>
</comment>
<evidence type="ECO:0000256" key="5">
    <source>
        <dbReference type="ARBA" id="ARBA00023315"/>
    </source>
</evidence>
<evidence type="ECO:0000256" key="2">
    <source>
        <dbReference type="ARBA" id="ARBA00008392"/>
    </source>
</evidence>
<dbReference type="GO" id="GO:0030170">
    <property type="term" value="F:pyridoxal phosphate binding"/>
    <property type="evidence" value="ECO:0007669"/>
    <property type="project" value="InterPro"/>
</dbReference>
<dbReference type="Pfam" id="PF00155">
    <property type="entry name" value="Aminotran_1_2"/>
    <property type="match status" value="1"/>
</dbReference>
<dbReference type="AlphaFoldDB" id="A0A2J7RN24"/>
<evidence type="ECO:0000313" key="9">
    <source>
        <dbReference type="Proteomes" id="UP000235965"/>
    </source>
</evidence>
<dbReference type="InterPro" id="IPR050087">
    <property type="entry name" value="AON_synthase_class-II"/>
</dbReference>
<proteinExistence type="inferred from homology"/>
<evidence type="ECO:0000256" key="4">
    <source>
        <dbReference type="ARBA" id="ARBA00022898"/>
    </source>
</evidence>
<organism evidence="8 9">
    <name type="scientific">Cryptotermes secundus</name>
    <dbReference type="NCBI Taxonomy" id="105785"/>
    <lineage>
        <taxon>Eukaryota</taxon>
        <taxon>Metazoa</taxon>
        <taxon>Ecdysozoa</taxon>
        <taxon>Arthropoda</taxon>
        <taxon>Hexapoda</taxon>
        <taxon>Insecta</taxon>
        <taxon>Pterygota</taxon>
        <taxon>Neoptera</taxon>
        <taxon>Polyneoptera</taxon>
        <taxon>Dictyoptera</taxon>
        <taxon>Blattodea</taxon>
        <taxon>Blattoidea</taxon>
        <taxon>Termitoidae</taxon>
        <taxon>Kalotermitidae</taxon>
        <taxon>Cryptotermitinae</taxon>
        <taxon>Cryptotermes</taxon>
    </lineage>
</organism>
<dbReference type="Gene3D" id="3.90.1150.10">
    <property type="entry name" value="Aspartate Aminotransferase, domain 1"/>
    <property type="match status" value="1"/>
</dbReference>
<keyword evidence="4 6" id="KW-0663">Pyridoxal phosphate</keyword>
<dbReference type="Proteomes" id="UP000235965">
    <property type="component" value="Unassembled WGS sequence"/>
</dbReference>
<dbReference type="GO" id="GO:0016746">
    <property type="term" value="F:acyltransferase activity"/>
    <property type="evidence" value="ECO:0007669"/>
    <property type="project" value="UniProtKB-KW"/>
</dbReference>
<evidence type="ECO:0000313" key="8">
    <source>
        <dbReference type="EMBL" id="PNF42219.1"/>
    </source>
</evidence>
<reference evidence="8 9" key="1">
    <citation type="submission" date="2017-12" db="EMBL/GenBank/DDBJ databases">
        <title>Hemimetabolous genomes reveal molecular basis of termite eusociality.</title>
        <authorList>
            <person name="Harrison M.C."/>
            <person name="Jongepier E."/>
            <person name="Robertson H.M."/>
            <person name="Arning N."/>
            <person name="Bitard-Feildel T."/>
            <person name="Chao H."/>
            <person name="Childers C.P."/>
            <person name="Dinh H."/>
            <person name="Doddapaneni H."/>
            <person name="Dugan S."/>
            <person name="Gowin J."/>
            <person name="Greiner C."/>
            <person name="Han Y."/>
            <person name="Hu H."/>
            <person name="Hughes D.S.T."/>
            <person name="Huylmans A.-K."/>
            <person name="Kemena C."/>
            <person name="Kremer L.P.M."/>
            <person name="Lee S.L."/>
            <person name="Lopez-Ezquerra A."/>
            <person name="Mallet L."/>
            <person name="Monroy-Kuhn J.M."/>
            <person name="Moser A."/>
            <person name="Murali S.C."/>
            <person name="Muzny D.M."/>
            <person name="Otani S."/>
            <person name="Piulachs M.-D."/>
            <person name="Poelchau M."/>
            <person name="Qu J."/>
            <person name="Schaub F."/>
            <person name="Wada-Katsumata A."/>
            <person name="Worley K.C."/>
            <person name="Xie Q."/>
            <person name="Ylla G."/>
            <person name="Poulsen M."/>
            <person name="Gibbs R.A."/>
            <person name="Schal C."/>
            <person name="Richards S."/>
            <person name="Belles X."/>
            <person name="Korb J."/>
            <person name="Bornberg-Bauer E."/>
        </authorList>
    </citation>
    <scope>NUCLEOTIDE SEQUENCE [LARGE SCALE GENOMIC DNA]</scope>
    <source>
        <tissue evidence="8">Whole body</tissue>
    </source>
</reference>
<feature type="domain" description="Aminotransferase class I/classII large" evidence="7">
    <location>
        <begin position="1"/>
        <end position="187"/>
    </location>
</feature>
<evidence type="ECO:0000256" key="6">
    <source>
        <dbReference type="RuleBase" id="RU003693"/>
    </source>
</evidence>
<accession>A0A2J7RN24</accession>
<dbReference type="Gene3D" id="3.40.640.10">
    <property type="entry name" value="Type I PLP-dependent aspartate aminotransferase-like (Major domain)"/>
    <property type="match status" value="1"/>
</dbReference>
<evidence type="ECO:0000259" key="7">
    <source>
        <dbReference type="Pfam" id="PF00155"/>
    </source>
</evidence>
<dbReference type="PANTHER" id="PTHR13693">
    <property type="entry name" value="CLASS II AMINOTRANSFERASE/8-AMINO-7-OXONONANOATE SYNTHASE"/>
    <property type="match status" value="1"/>
</dbReference>
<dbReference type="SUPFAM" id="SSF53383">
    <property type="entry name" value="PLP-dependent transferases"/>
    <property type="match status" value="1"/>
</dbReference>